<dbReference type="Proteomes" id="UP000789860">
    <property type="component" value="Unassembled WGS sequence"/>
</dbReference>
<evidence type="ECO:0000313" key="2">
    <source>
        <dbReference type="Proteomes" id="UP000789860"/>
    </source>
</evidence>
<dbReference type="EMBL" id="CAJVPM010019857">
    <property type="protein sequence ID" value="CAG8631983.1"/>
    <property type="molecule type" value="Genomic_DNA"/>
</dbReference>
<reference evidence="1" key="1">
    <citation type="submission" date="2021-06" db="EMBL/GenBank/DDBJ databases">
        <authorList>
            <person name="Kallberg Y."/>
            <person name="Tangrot J."/>
            <person name="Rosling A."/>
        </authorList>
    </citation>
    <scope>NUCLEOTIDE SEQUENCE</scope>
    <source>
        <strain evidence="1">AU212A</strain>
    </source>
</reference>
<gene>
    <name evidence="1" type="ORF">SCALOS_LOCUS8003</name>
</gene>
<comment type="caution">
    <text evidence="1">The sequence shown here is derived from an EMBL/GenBank/DDBJ whole genome shotgun (WGS) entry which is preliminary data.</text>
</comment>
<protein>
    <submittedName>
        <fullName evidence="1">11431_t:CDS:1</fullName>
    </submittedName>
</protein>
<proteinExistence type="predicted"/>
<keyword evidence="2" id="KW-1185">Reference proteome</keyword>
<evidence type="ECO:0000313" key="1">
    <source>
        <dbReference type="EMBL" id="CAG8631983.1"/>
    </source>
</evidence>
<organism evidence="1 2">
    <name type="scientific">Scutellospora calospora</name>
    <dbReference type="NCBI Taxonomy" id="85575"/>
    <lineage>
        <taxon>Eukaryota</taxon>
        <taxon>Fungi</taxon>
        <taxon>Fungi incertae sedis</taxon>
        <taxon>Mucoromycota</taxon>
        <taxon>Glomeromycotina</taxon>
        <taxon>Glomeromycetes</taxon>
        <taxon>Diversisporales</taxon>
        <taxon>Gigasporaceae</taxon>
        <taxon>Scutellospora</taxon>
    </lineage>
</organism>
<name>A0ACA9NBS4_9GLOM</name>
<sequence length="44" mass="5506">MSKICFEQEDQDYKKQSFNNWWQDDFQSNFRRPIMYSDNEGHIV</sequence>
<accession>A0ACA9NBS4</accession>
<feature type="non-terminal residue" evidence="1">
    <location>
        <position position="44"/>
    </location>
</feature>
<feature type="non-terminal residue" evidence="1">
    <location>
        <position position="1"/>
    </location>
</feature>